<gene>
    <name evidence="1" type="ORF">FWILDA_LOCUS1604</name>
</gene>
<evidence type="ECO:0000313" key="2">
    <source>
        <dbReference type="Proteomes" id="UP001153678"/>
    </source>
</evidence>
<comment type="caution">
    <text evidence="1">The sequence shown here is derived from an EMBL/GenBank/DDBJ whole genome shotgun (WGS) entry which is preliminary data.</text>
</comment>
<proteinExistence type="predicted"/>
<reference evidence="1" key="1">
    <citation type="submission" date="2022-08" db="EMBL/GenBank/DDBJ databases">
        <authorList>
            <person name="Kallberg Y."/>
            <person name="Tangrot J."/>
            <person name="Rosling A."/>
        </authorList>
    </citation>
    <scope>NUCLEOTIDE SEQUENCE</scope>
    <source>
        <strain evidence="1">Wild A</strain>
    </source>
</reference>
<protein>
    <submittedName>
        <fullName evidence="1">8275_t:CDS:1</fullName>
    </submittedName>
</protein>
<dbReference type="AlphaFoldDB" id="A0A9W4SCB6"/>
<dbReference type="EMBL" id="CAMKVN010000160">
    <property type="protein sequence ID" value="CAI2164510.1"/>
    <property type="molecule type" value="Genomic_DNA"/>
</dbReference>
<dbReference type="Proteomes" id="UP001153678">
    <property type="component" value="Unassembled WGS sequence"/>
</dbReference>
<accession>A0A9W4SCB6</accession>
<evidence type="ECO:0000313" key="1">
    <source>
        <dbReference type="EMBL" id="CAI2164510.1"/>
    </source>
</evidence>
<organism evidence="1 2">
    <name type="scientific">Funneliformis geosporum</name>
    <dbReference type="NCBI Taxonomy" id="1117311"/>
    <lineage>
        <taxon>Eukaryota</taxon>
        <taxon>Fungi</taxon>
        <taxon>Fungi incertae sedis</taxon>
        <taxon>Mucoromycota</taxon>
        <taxon>Glomeromycotina</taxon>
        <taxon>Glomeromycetes</taxon>
        <taxon>Glomerales</taxon>
        <taxon>Glomeraceae</taxon>
        <taxon>Funneliformis</taxon>
    </lineage>
</organism>
<name>A0A9W4SCB6_9GLOM</name>
<dbReference type="OrthoDB" id="10572089at2759"/>
<sequence>MDISENEFDDVLDHVLDATDGIGQEWEALNDETVLSLLWVICKNTNKKPRPSTKRIKKRGCKGYIQATLPKNSTTVIYNTI</sequence>
<keyword evidence="2" id="KW-1185">Reference proteome</keyword>